<comment type="caution">
    <text evidence="4">The sequence shown here is derived from an EMBL/GenBank/DDBJ whole genome shotgun (WGS) entry which is preliminary data.</text>
</comment>
<dbReference type="NCBIfam" id="TIGR01891">
    <property type="entry name" value="amidohydrolases"/>
    <property type="match status" value="1"/>
</dbReference>
<feature type="binding site" evidence="2">
    <location>
        <position position="104"/>
    </location>
    <ligand>
        <name>Mn(2+)</name>
        <dbReference type="ChEBI" id="CHEBI:29035"/>
        <label>2</label>
    </ligand>
</feature>
<dbReference type="EMBL" id="RRCT01000012">
    <property type="protein sequence ID" value="RQW74062.1"/>
    <property type="molecule type" value="Genomic_DNA"/>
</dbReference>
<dbReference type="InterPro" id="IPR002933">
    <property type="entry name" value="Peptidase_M20"/>
</dbReference>
<evidence type="ECO:0000256" key="2">
    <source>
        <dbReference type="PIRSR" id="PIRSR005962-1"/>
    </source>
</evidence>
<keyword evidence="2" id="KW-0464">Manganese</keyword>
<dbReference type="InterPro" id="IPR011650">
    <property type="entry name" value="Peptidase_M20_dimer"/>
</dbReference>
<dbReference type="SUPFAM" id="SSF55031">
    <property type="entry name" value="Bacterial exopeptidase dimerisation domain"/>
    <property type="match status" value="1"/>
</dbReference>
<keyword evidence="2" id="KW-0479">Metal-binding</keyword>
<reference evidence="4 5" key="1">
    <citation type="journal article" date="2013" name="J. Microbiol.">
        <title>Lysinibacillus chungkukjangi sp. nov., isolated from Chungkukjang, Korean fermented soybean food.</title>
        <authorList>
            <person name="Kim S.J."/>
            <person name="Jang Y.H."/>
            <person name="Hamada M."/>
            <person name="Ahn J.H."/>
            <person name="Weon H.Y."/>
            <person name="Suzuki K."/>
            <person name="Whang K.S."/>
            <person name="Kwon S.W."/>
        </authorList>
    </citation>
    <scope>NUCLEOTIDE SEQUENCE [LARGE SCALE GENOMIC DNA]</scope>
    <source>
        <strain evidence="4 5">MCCC 1A12701</strain>
    </source>
</reference>
<dbReference type="Pfam" id="PF01546">
    <property type="entry name" value="Peptidase_M20"/>
    <property type="match status" value="1"/>
</dbReference>
<comment type="cofactor">
    <cofactor evidence="2">
        <name>Mn(2+)</name>
        <dbReference type="ChEBI" id="CHEBI:29035"/>
    </cofactor>
    <text evidence="2">The Mn(2+) ion enhances activity.</text>
</comment>
<name>A0A3N9UNJ4_9BACI</name>
<dbReference type="Gene3D" id="3.40.630.10">
    <property type="entry name" value="Zn peptidases"/>
    <property type="match status" value="1"/>
</dbReference>
<feature type="domain" description="Peptidase M20 dimerisation" evidence="3">
    <location>
        <begin position="188"/>
        <end position="280"/>
    </location>
</feature>
<feature type="binding site" evidence="2">
    <location>
        <position position="364"/>
    </location>
    <ligand>
        <name>Mn(2+)</name>
        <dbReference type="ChEBI" id="CHEBI:29035"/>
        <label>2</label>
    </ligand>
</feature>
<evidence type="ECO:0000313" key="4">
    <source>
        <dbReference type="EMBL" id="RQW74062.1"/>
    </source>
</evidence>
<gene>
    <name evidence="4" type="ORF">EBB45_12995</name>
</gene>
<evidence type="ECO:0000313" key="5">
    <source>
        <dbReference type="Proteomes" id="UP000274033"/>
    </source>
</evidence>
<dbReference type="PANTHER" id="PTHR11014:SF63">
    <property type="entry name" value="METALLOPEPTIDASE, PUTATIVE (AFU_ORTHOLOGUE AFUA_6G09600)-RELATED"/>
    <property type="match status" value="1"/>
</dbReference>
<dbReference type="GO" id="GO:0046872">
    <property type="term" value="F:metal ion binding"/>
    <property type="evidence" value="ECO:0007669"/>
    <property type="project" value="UniProtKB-KW"/>
</dbReference>
<dbReference type="OrthoDB" id="9776731at2"/>
<protein>
    <submittedName>
        <fullName evidence="4">Amidohydrolase</fullName>
    </submittedName>
</protein>
<dbReference type="FunFam" id="3.30.70.360:FF:000001">
    <property type="entry name" value="N-acetyldiaminopimelate deacetylase"/>
    <property type="match status" value="1"/>
</dbReference>
<evidence type="ECO:0000256" key="1">
    <source>
        <dbReference type="ARBA" id="ARBA00022801"/>
    </source>
</evidence>
<feature type="binding site" evidence="2">
    <location>
        <position position="106"/>
    </location>
    <ligand>
        <name>Mn(2+)</name>
        <dbReference type="ChEBI" id="CHEBI:29035"/>
        <label>2</label>
    </ligand>
</feature>
<dbReference type="SUPFAM" id="SSF53187">
    <property type="entry name" value="Zn-dependent exopeptidases"/>
    <property type="match status" value="1"/>
</dbReference>
<sequence>MLTVQLKSVIEKIEDEVISWRRYLHQFPELSYQEEKTSQFIYDTLHTFGNLEISRPTKTSVMARLIGSKPGKVIALRADIDALPIQEENTLAYVSQNPGVMHACGHDGHTAILLGAAKILSSIKEQISGEVRFLFQHAEELPPGGAVEMVRAGVMDGVEAIIGAHVWTPLEVGKVGVRPGPVMASPDTFSITITGQGGHAGLPHQTVDSISIGAQVVTNLQHIVSRNLDPLDNTVLSITKFSGGTALNVISGTVEIAGTVRLFDAEQRLTITRLMERIIKGITEAHGATYSFKYNAGVDPVVNDEKLVSVIQDTVCELLGENALAPIKPNLGAEDFSGFLKKAPGVYFFIGTGNAAKETDYPHHHPRFNIDEDSLTKGVKMFVYSTLKLLHEDSENSIGLLTKVEELT</sequence>
<dbReference type="GO" id="GO:0050118">
    <property type="term" value="F:N-acetyldiaminopimelate deacetylase activity"/>
    <property type="evidence" value="ECO:0007669"/>
    <property type="project" value="UniProtKB-ARBA"/>
</dbReference>
<feature type="binding site" evidence="2">
    <location>
        <position position="140"/>
    </location>
    <ligand>
        <name>Mn(2+)</name>
        <dbReference type="ChEBI" id="CHEBI:29035"/>
        <label>2</label>
    </ligand>
</feature>
<dbReference type="Gene3D" id="3.30.70.360">
    <property type="match status" value="1"/>
</dbReference>
<dbReference type="InterPro" id="IPR017439">
    <property type="entry name" value="Amidohydrolase"/>
</dbReference>
<organism evidence="4 5">
    <name type="scientific">Lysinibacillus composti</name>
    <dbReference type="NCBI Taxonomy" id="720633"/>
    <lineage>
        <taxon>Bacteria</taxon>
        <taxon>Bacillati</taxon>
        <taxon>Bacillota</taxon>
        <taxon>Bacilli</taxon>
        <taxon>Bacillales</taxon>
        <taxon>Bacillaceae</taxon>
        <taxon>Lysinibacillus</taxon>
    </lineage>
</organism>
<dbReference type="Proteomes" id="UP000274033">
    <property type="component" value="Unassembled WGS sequence"/>
</dbReference>
<dbReference type="PANTHER" id="PTHR11014">
    <property type="entry name" value="PEPTIDASE M20 FAMILY MEMBER"/>
    <property type="match status" value="1"/>
</dbReference>
<keyword evidence="1 4" id="KW-0378">Hydrolase</keyword>
<dbReference type="Pfam" id="PF07687">
    <property type="entry name" value="M20_dimer"/>
    <property type="match status" value="1"/>
</dbReference>
<proteinExistence type="predicted"/>
<dbReference type="RefSeq" id="WP_124765403.1">
    <property type="nucleotide sequence ID" value="NZ_JAFBDY010000011.1"/>
</dbReference>
<feature type="binding site" evidence="2">
    <location>
        <position position="165"/>
    </location>
    <ligand>
        <name>Mn(2+)</name>
        <dbReference type="ChEBI" id="CHEBI:29035"/>
        <label>2</label>
    </ligand>
</feature>
<keyword evidence="5" id="KW-1185">Reference proteome</keyword>
<accession>A0A3N9UNJ4</accession>
<dbReference type="GO" id="GO:0019877">
    <property type="term" value="P:diaminopimelate biosynthetic process"/>
    <property type="evidence" value="ECO:0007669"/>
    <property type="project" value="UniProtKB-ARBA"/>
</dbReference>
<dbReference type="AlphaFoldDB" id="A0A3N9UNJ4"/>
<dbReference type="PIRSF" id="PIRSF005962">
    <property type="entry name" value="Pept_M20D_amidohydro"/>
    <property type="match status" value="1"/>
</dbReference>
<dbReference type="InterPro" id="IPR036264">
    <property type="entry name" value="Bact_exopeptidase_dim_dom"/>
</dbReference>
<evidence type="ECO:0000259" key="3">
    <source>
        <dbReference type="Pfam" id="PF07687"/>
    </source>
</evidence>